<feature type="transmembrane region" description="Helical" evidence="1">
    <location>
        <begin position="21"/>
        <end position="42"/>
    </location>
</feature>
<reference evidence="2 3" key="1">
    <citation type="submission" date="2014-07" db="EMBL/GenBank/DDBJ databases">
        <title>Tepidicaulis marinum gen. nov., sp. nov., a novel marine bacterium denitrifying nitrate to nitrous oxide strictly under microaerobic conditions.</title>
        <authorList>
            <person name="Takeuchi M."/>
            <person name="Yamagishi T."/>
            <person name="Kamagata Y."/>
            <person name="Oshima K."/>
            <person name="Hattori M."/>
            <person name="Katayama T."/>
            <person name="Hanada S."/>
            <person name="Tamaki H."/>
            <person name="Marumo K."/>
            <person name="Maeda H."/>
            <person name="Nedachi M."/>
            <person name="Iwasaki W."/>
            <person name="Suwa Y."/>
            <person name="Sakata S."/>
        </authorList>
    </citation>
    <scope>NUCLEOTIDE SEQUENCE [LARGE SCALE GENOMIC DNA]</scope>
    <source>
        <strain evidence="2 3">MA2</strain>
    </source>
</reference>
<name>A0A081BE40_9HYPH</name>
<dbReference type="Proteomes" id="UP000028702">
    <property type="component" value="Unassembled WGS sequence"/>
</dbReference>
<evidence type="ECO:0000313" key="2">
    <source>
        <dbReference type="EMBL" id="GAK46308.1"/>
    </source>
</evidence>
<evidence type="ECO:0000313" key="3">
    <source>
        <dbReference type="Proteomes" id="UP000028702"/>
    </source>
</evidence>
<dbReference type="RefSeq" id="WP_052379512.1">
    <property type="nucleotide sequence ID" value="NZ_BBIO01000017.1"/>
</dbReference>
<dbReference type="EMBL" id="BBIO01000017">
    <property type="protein sequence ID" value="GAK46308.1"/>
    <property type="molecule type" value="Genomic_DNA"/>
</dbReference>
<keyword evidence="1" id="KW-0472">Membrane</keyword>
<dbReference type="AlphaFoldDB" id="A0A081BE40"/>
<feature type="transmembrane region" description="Helical" evidence="1">
    <location>
        <begin position="106"/>
        <end position="128"/>
    </location>
</feature>
<dbReference type="eggNOG" id="COG4325">
    <property type="taxonomic scope" value="Bacteria"/>
</dbReference>
<evidence type="ECO:0000256" key="1">
    <source>
        <dbReference type="SAM" id="Phobius"/>
    </source>
</evidence>
<keyword evidence="3" id="KW-1185">Reference proteome</keyword>
<comment type="caution">
    <text evidence="2">The sequence shown here is derived from an EMBL/GenBank/DDBJ whole genome shotgun (WGS) entry which is preliminary data.</text>
</comment>
<organism evidence="2 3">
    <name type="scientific">Tepidicaulis marinus</name>
    <dbReference type="NCBI Taxonomy" id="1333998"/>
    <lineage>
        <taxon>Bacteria</taxon>
        <taxon>Pseudomonadati</taxon>
        <taxon>Pseudomonadota</taxon>
        <taxon>Alphaproteobacteria</taxon>
        <taxon>Hyphomicrobiales</taxon>
        <taxon>Parvibaculaceae</taxon>
        <taxon>Tepidicaulis</taxon>
    </lineage>
</organism>
<accession>A0A081BE40</accession>
<feature type="transmembrane region" description="Helical" evidence="1">
    <location>
        <begin position="134"/>
        <end position="159"/>
    </location>
</feature>
<gene>
    <name evidence="2" type="ORF">M2A_2807</name>
</gene>
<dbReference type="Pfam" id="PF10011">
    <property type="entry name" value="DUF2254"/>
    <property type="match status" value="1"/>
</dbReference>
<proteinExistence type="predicted"/>
<sequence length="448" mass="49142">MLSHLRYFKYQALNSFWFTPSLMWLFALFMAGMTLWADHAGIGAAFLSPLPFFDVDADGARAILSTIAGSLITVTSLVFSLTLVTLTMASSQLGPRLIGKFISDRLVQFTLGSYVSTFSYALIVLRSVAGGEEAFVPVLSLHFAILGTLFCFGLLIAFIHHVAIIIQADWVIFSVADDLLNAMPRAFPEESDAESRSAARARQEETLKALSDLAPLAVKAEKSGYVQTLSPGPLAELAEKRGSFIRLLYRPGHYIVAGSTLAYCGTAIEESDYEKVRAAFVLGPKRSAAQDIEFAVTALVEIALRALSPGINDPRTAIACIDWLTAAAARAMQGEAPPPLLCDKENTPRLWRDIVSFEGFIDCAFNEIRQAARDNVAVTLRLIETITRLGEFIRTDEHWQVLSAQANKIESSLETYFAESSDTDDLLQRLSELRKSLEAARPAHKHLG</sequence>
<dbReference type="InterPro" id="IPR018723">
    <property type="entry name" value="DUF2254_membrane"/>
</dbReference>
<protein>
    <submittedName>
        <fullName evidence="2">Conserved protein</fullName>
    </submittedName>
</protein>
<keyword evidence="1" id="KW-1133">Transmembrane helix</keyword>
<feature type="transmembrane region" description="Helical" evidence="1">
    <location>
        <begin position="62"/>
        <end position="86"/>
    </location>
</feature>
<keyword evidence="1" id="KW-0812">Transmembrane</keyword>